<dbReference type="PANTHER" id="PTHR42749:SF1">
    <property type="entry name" value="CELL SHAPE-DETERMINING PROTEIN MREB"/>
    <property type="match status" value="1"/>
</dbReference>
<keyword evidence="3" id="KW-0804">Transcription</keyword>
<dbReference type="RefSeq" id="XP_009157666.1">
    <property type="nucleotide sequence ID" value="XM_009159418.1"/>
</dbReference>
<dbReference type="PROSITE" id="PS50048">
    <property type="entry name" value="ZN2_CY6_FUNGAL_2"/>
    <property type="match status" value="1"/>
</dbReference>
<evidence type="ECO:0000256" key="4">
    <source>
        <dbReference type="ARBA" id="ARBA00023242"/>
    </source>
</evidence>
<dbReference type="SUPFAM" id="SSF57701">
    <property type="entry name" value="Zn2/Cys6 DNA-binding domain"/>
    <property type="match status" value="1"/>
</dbReference>
<gene>
    <name evidence="7" type="ORF">HMPREF1120_05252</name>
</gene>
<dbReference type="CDD" id="cd00067">
    <property type="entry name" value="GAL4"/>
    <property type="match status" value="1"/>
</dbReference>
<proteinExistence type="predicted"/>
<dbReference type="InterPro" id="IPR043129">
    <property type="entry name" value="ATPase_NBD"/>
</dbReference>
<dbReference type="OrthoDB" id="4155882at2759"/>
<dbReference type="EMBL" id="JH226133">
    <property type="protein sequence ID" value="EHY57205.1"/>
    <property type="molecule type" value="Genomic_DNA"/>
</dbReference>
<dbReference type="InterPro" id="IPR001138">
    <property type="entry name" value="Zn2Cys6_DnaBD"/>
</dbReference>
<reference evidence="7" key="1">
    <citation type="submission" date="2011-07" db="EMBL/GenBank/DDBJ databases">
        <title>The Genome Sequence of Exophiala (Wangiella) dermatitidis NIH/UT8656.</title>
        <authorList>
            <consortium name="The Broad Institute Genome Sequencing Platform"/>
            <person name="Cuomo C."/>
            <person name="Wang Z."/>
            <person name="Hunicke-Smith S."/>
            <person name="Szanislo P.J."/>
            <person name="Earl A."/>
            <person name="Young S.K."/>
            <person name="Zeng Q."/>
            <person name="Gargeya S."/>
            <person name="Fitzgerald M."/>
            <person name="Haas B."/>
            <person name="Abouelleil A."/>
            <person name="Alvarado L."/>
            <person name="Arachchi H.M."/>
            <person name="Berlin A."/>
            <person name="Brown A."/>
            <person name="Chapman S.B."/>
            <person name="Chen Z."/>
            <person name="Dunbar C."/>
            <person name="Freedman E."/>
            <person name="Gearin G."/>
            <person name="Gellesch M."/>
            <person name="Goldberg J."/>
            <person name="Griggs A."/>
            <person name="Gujja S."/>
            <person name="Heiman D."/>
            <person name="Howarth C."/>
            <person name="Larson L."/>
            <person name="Lui A."/>
            <person name="MacDonald P.J.P."/>
            <person name="Montmayeur A."/>
            <person name="Murphy C."/>
            <person name="Neiman D."/>
            <person name="Pearson M."/>
            <person name="Priest M."/>
            <person name="Roberts A."/>
            <person name="Saif S."/>
            <person name="Shea T."/>
            <person name="Shenoy N."/>
            <person name="Sisk P."/>
            <person name="Stolte C."/>
            <person name="Sykes S."/>
            <person name="Wortman J."/>
            <person name="Nusbaum C."/>
            <person name="Birren B."/>
        </authorList>
    </citation>
    <scope>NUCLEOTIDE SEQUENCE</scope>
    <source>
        <strain evidence="7">NIH/UT8656</strain>
    </source>
</reference>
<dbReference type="VEuPathDB" id="FungiDB:HMPREF1120_05252"/>
<dbReference type="Gene3D" id="3.90.640.10">
    <property type="entry name" value="Actin, Chain A, domain 4"/>
    <property type="match status" value="1"/>
</dbReference>
<dbReference type="Gene3D" id="3.30.420.40">
    <property type="match status" value="2"/>
</dbReference>
<dbReference type="GO" id="GO:0000981">
    <property type="term" value="F:DNA-binding transcription factor activity, RNA polymerase II-specific"/>
    <property type="evidence" value="ECO:0007669"/>
    <property type="project" value="InterPro"/>
</dbReference>
<protein>
    <recommendedName>
        <fullName evidence="6">Zn(2)-C6 fungal-type domain-containing protein</fullName>
    </recommendedName>
</protein>
<feature type="region of interest" description="Disordered" evidence="5">
    <location>
        <begin position="40"/>
        <end position="78"/>
    </location>
</feature>
<dbReference type="GO" id="GO:0003677">
    <property type="term" value="F:DNA binding"/>
    <property type="evidence" value="ECO:0007669"/>
    <property type="project" value="UniProtKB-KW"/>
</dbReference>
<accession>H6C0B0</accession>
<dbReference type="GeneID" id="20309891"/>
<feature type="domain" description="Zn(2)-C6 fungal-type" evidence="6">
    <location>
        <begin position="3"/>
        <end position="36"/>
    </location>
</feature>
<organism evidence="7 8">
    <name type="scientific">Exophiala dermatitidis (strain ATCC 34100 / CBS 525.76 / NIH/UT8656)</name>
    <name type="common">Black yeast</name>
    <name type="synonym">Wangiella dermatitidis</name>
    <dbReference type="NCBI Taxonomy" id="858893"/>
    <lineage>
        <taxon>Eukaryota</taxon>
        <taxon>Fungi</taxon>
        <taxon>Dikarya</taxon>
        <taxon>Ascomycota</taxon>
        <taxon>Pezizomycotina</taxon>
        <taxon>Eurotiomycetes</taxon>
        <taxon>Chaetothyriomycetidae</taxon>
        <taxon>Chaetothyriales</taxon>
        <taxon>Herpotrichiellaceae</taxon>
        <taxon>Exophiala</taxon>
    </lineage>
</organism>
<evidence type="ECO:0000259" key="6">
    <source>
        <dbReference type="PROSITE" id="PS50048"/>
    </source>
</evidence>
<evidence type="ECO:0000256" key="1">
    <source>
        <dbReference type="ARBA" id="ARBA00023015"/>
    </source>
</evidence>
<keyword evidence="2" id="KW-0238">DNA-binding</keyword>
<dbReference type="AlphaFoldDB" id="H6C0B0"/>
<keyword evidence="4" id="KW-0539">Nucleus</keyword>
<dbReference type="GO" id="GO:0008270">
    <property type="term" value="F:zinc ion binding"/>
    <property type="evidence" value="ECO:0007669"/>
    <property type="project" value="InterPro"/>
</dbReference>
<dbReference type="PROSITE" id="PS00463">
    <property type="entry name" value="ZN2_CY6_FUNGAL_1"/>
    <property type="match status" value="1"/>
</dbReference>
<dbReference type="PANTHER" id="PTHR42749">
    <property type="entry name" value="CELL SHAPE-DETERMINING PROTEIN MREB"/>
    <property type="match status" value="1"/>
</dbReference>
<evidence type="ECO:0000313" key="7">
    <source>
        <dbReference type="EMBL" id="EHY57205.1"/>
    </source>
</evidence>
<sequence length="732" mass="83022">MSSCQQCRSAHRRCSLAASTTQDPPCDSCRRRNLTCEPPRLTTESTAASSRPRRHLRPSGRDPQPRNSLGNTVSPGPRKTILMALDAGTEFAKAGFCVMEESEREQGFLPANMFARLEPVTWTTNETALPSEVGYVLDESVCPAVLHPKYGQDLKRAVQHGQIREHDIIRKYKPLVFGEAEGSRTRQQIEKISNELQRCQSAQGLDHDHQTRFGPLDLMRDLLGYMFRYVLSVIAEAHTNLAWPIWVDTHKYESWKPQENIEIALPLPVATTPEQVLLIKEAAKQAGLPKVLVCGEPAAALMFHLFRNQHESMIGEPVMIMDIGAGSGDFDAWEILSIAPFRARQLTAPRTEWCGGGTINTMYRVLFLRSVLDYKLNILRSLERSGNPMTWDQLGDRLEAEFEGAKKDFRGTNDDPPYKIHIKGLPAIPARNMPEKDTLHIPGKAIRDAHATHIDQLHGIIQGALERLEDKVISGTVSRMPRELLLAGGGSNNILVRQEIRRRFETRDFKVAFPSGERCEVTVALGSIVLLADKGLMTERIVRRAYCVGRWEEPEDLRAFPEDVWHHSEQDNKTRILMSRFFCRLEQSIPLQYKTSVVGWRGPMAEDVATDDGIVIEERLFYSDTVSDDGIVLEGNNSIDEMPDPLLFKIPQRYFRNFDKKKNRSTGQEWYYLDYEVSLLLDGDDMIFQITIPKHGRFLNPPNRYGHDPIILQGRYDCSGSFKLVNVIDDTE</sequence>
<feature type="compositionally biased region" description="Polar residues" evidence="5">
    <location>
        <begin position="65"/>
        <end position="74"/>
    </location>
</feature>
<evidence type="ECO:0000256" key="5">
    <source>
        <dbReference type="SAM" id="MobiDB-lite"/>
    </source>
</evidence>
<dbReference type="STRING" id="858893.H6C0B0"/>
<evidence type="ECO:0000256" key="3">
    <source>
        <dbReference type="ARBA" id="ARBA00023163"/>
    </source>
</evidence>
<dbReference type="CDD" id="cd10170">
    <property type="entry name" value="ASKHA_NBD_HSP70"/>
    <property type="match status" value="1"/>
</dbReference>
<keyword evidence="8" id="KW-1185">Reference proteome</keyword>
<evidence type="ECO:0000256" key="2">
    <source>
        <dbReference type="ARBA" id="ARBA00023125"/>
    </source>
</evidence>
<evidence type="ECO:0000313" key="8">
    <source>
        <dbReference type="Proteomes" id="UP000007304"/>
    </source>
</evidence>
<dbReference type="Proteomes" id="UP000007304">
    <property type="component" value="Unassembled WGS sequence"/>
</dbReference>
<keyword evidence="1" id="KW-0805">Transcription regulation</keyword>
<dbReference type="SUPFAM" id="SSF53067">
    <property type="entry name" value="Actin-like ATPase domain"/>
    <property type="match status" value="1"/>
</dbReference>
<dbReference type="HOGENOM" id="CLU_025337_0_0_1"/>
<dbReference type="InParanoid" id="H6C0B0"/>
<dbReference type="InterPro" id="IPR036864">
    <property type="entry name" value="Zn2-C6_fun-type_DNA-bd_sf"/>
</dbReference>
<name>H6C0B0_EXODN</name>